<dbReference type="HOGENOM" id="CLU_3069570_0_0_1"/>
<accession>A0A0C9YSX5</accession>
<reference evidence="1 2" key="1">
    <citation type="submission" date="2014-04" db="EMBL/GenBank/DDBJ databases">
        <authorList>
            <consortium name="DOE Joint Genome Institute"/>
            <person name="Kuo A."/>
            <person name="Kohler A."/>
            <person name="Costa M.D."/>
            <person name="Nagy L.G."/>
            <person name="Floudas D."/>
            <person name="Copeland A."/>
            <person name="Barry K.W."/>
            <person name="Cichocki N."/>
            <person name="Veneault-Fourrey C."/>
            <person name="LaButti K."/>
            <person name="Lindquist E.A."/>
            <person name="Lipzen A."/>
            <person name="Lundell T."/>
            <person name="Morin E."/>
            <person name="Murat C."/>
            <person name="Sun H."/>
            <person name="Tunlid A."/>
            <person name="Henrissat B."/>
            <person name="Grigoriev I.V."/>
            <person name="Hibbett D.S."/>
            <person name="Martin F."/>
            <person name="Nordberg H.P."/>
            <person name="Cantor M.N."/>
            <person name="Hua S.X."/>
        </authorList>
    </citation>
    <scope>NUCLEOTIDE SEQUENCE [LARGE SCALE GENOMIC DNA]</scope>
    <source>
        <strain evidence="1 2">441</strain>
    </source>
</reference>
<dbReference type="AlphaFoldDB" id="A0A0C9YSX5"/>
<reference evidence="2" key="2">
    <citation type="submission" date="2015-01" db="EMBL/GenBank/DDBJ databases">
        <title>Evolutionary Origins and Diversification of the Mycorrhizal Mutualists.</title>
        <authorList>
            <consortium name="DOE Joint Genome Institute"/>
            <consortium name="Mycorrhizal Genomics Consortium"/>
            <person name="Kohler A."/>
            <person name="Kuo A."/>
            <person name="Nagy L.G."/>
            <person name="Floudas D."/>
            <person name="Copeland A."/>
            <person name="Barry K.W."/>
            <person name="Cichocki N."/>
            <person name="Veneault-Fourrey C."/>
            <person name="LaButti K."/>
            <person name="Lindquist E.A."/>
            <person name="Lipzen A."/>
            <person name="Lundell T."/>
            <person name="Morin E."/>
            <person name="Murat C."/>
            <person name="Riley R."/>
            <person name="Ohm R."/>
            <person name="Sun H."/>
            <person name="Tunlid A."/>
            <person name="Henrissat B."/>
            <person name="Grigoriev I.V."/>
            <person name="Hibbett D.S."/>
            <person name="Martin F."/>
        </authorList>
    </citation>
    <scope>NUCLEOTIDE SEQUENCE [LARGE SCALE GENOMIC DNA]</scope>
    <source>
        <strain evidence="2">441</strain>
    </source>
</reference>
<organism evidence="1 2">
    <name type="scientific">Pisolithus microcarpus 441</name>
    <dbReference type="NCBI Taxonomy" id="765257"/>
    <lineage>
        <taxon>Eukaryota</taxon>
        <taxon>Fungi</taxon>
        <taxon>Dikarya</taxon>
        <taxon>Basidiomycota</taxon>
        <taxon>Agaricomycotina</taxon>
        <taxon>Agaricomycetes</taxon>
        <taxon>Agaricomycetidae</taxon>
        <taxon>Boletales</taxon>
        <taxon>Sclerodermatineae</taxon>
        <taxon>Pisolithaceae</taxon>
        <taxon>Pisolithus</taxon>
    </lineage>
</organism>
<name>A0A0C9YSX5_9AGAM</name>
<dbReference type="EMBL" id="KN833838">
    <property type="protein sequence ID" value="KIK17124.1"/>
    <property type="molecule type" value="Genomic_DNA"/>
</dbReference>
<keyword evidence="2" id="KW-1185">Reference proteome</keyword>
<evidence type="ECO:0000313" key="1">
    <source>
        <dbReference type="EMBL" id="KIK17124.1"/>
    </source>
</evidence>
<protein>
    <submittedName>
        <fullName evidence="1">Unplaced genomic scaffold scaffold_154, whole genome shotgun sequence</fullName>
    </submittedName>
</protein>
<evidence type="ECO:0000313" key="2">
    <source>
        <dbReference type="Proteomes" id="UP000054018"/>
    </source>
</evidence>
<gene>
    <name evidence="1" type="ORF">PISMIDRAFT_236062</name>
</gene>
<proteinExistence type="predicted"/>
<dbReference type="Proteomes" id="UP000054018">
    <property type="component" value="Unassembled WGS sequence"/>
</dbReference>
<sequence length="53" mass="6370">MVSVLRKRNSVEVMEHTLHPVREFRENNEIDGEPFYPLWFSPWPLNQNSIDKS</sequence>